<dbReference type="EC" id="6.3.5.4" evidence="2"/>
<dbReference type="SUPFAM" id="SSF52402">
    <property type="entry name" value="Adenine nucleotide alpha hydrolases-like"/>
    <property type="match status" value="1"/>
</dbReference>
<organism evidence="5 6">
    <name type="scientific">Sphingomonas glacialis</name>
    <dbReference type="NCBI Taxonomy" id="658225"/>
    <lineage>
        <taxon>Bacteria</taxon>
        <taxon>Pseudomonadati</taxon>
        <taxon>Pseudomonadota</taxon>
        <taxon>Alphaproteobacteria</taxon>
        <taxon>Sphingomonadales</taxon>
        <taxon>Sphingomonadaceae</taxon>
        <taxon>Sphingomonas</taxon>
    </lineage>
</organism>
<gene>
    <name evidence="5" type="ORF">EAH76_16215</name>
</gene>
<dbReference type="InterPro" id="IPR014729">
    <property type="entry name" value="Rossmann-like_a/b/a_fold"/>
</dbReference>
<evidence type="ECO:0000259" key="4">
    <source>
        <dbReference type="Pfam" id="PF00733"/>
    </source>
</evidence>
<evidence type="ECO:0000256" key="3">
    <source>
        <dbReference type="ARBA" id="ARBA00048741"/>
    </source>
</evidence>
<dbReference type="PANTHER" id="PTHR43284">
    <property type="entry name" value="ASPARAGINE SYNTHETASE (GLUTAMINE-HYDROLYZING)"/>
    <property type="match status" value="1"/>
</dbReference>
<name>A0A502FTC1_9SPHN</name>
<comment type="pathway">
    <text evidence="1">Amino-acid biosynthesis; L-asparagine biosynthesis; L-asparagine from L-aspartate (L-Gln route): step 1/1.</text>
</comment>
<comment type="caution">
    <text evidence="5">The sequence shown here is derived from an EMBL/GenBank/DDBJ whole genome shotgun (WGS) entry which is preliminary data.</text>
</comment>
<evidence type="ECO:0000313" key="5">
    <source>
        <dbReference type="EMBL" id="TPG52233.1"/>
    </source>
</evidence>
<dbReference type="Proteomes" id="UP000319931">
    <property type="component" value="Unassembled WGS sequence"/>
</dbReference>
<dbReference type="AlphaFoldDB" id="A0A502FTC1"/>
<comment type="catalytic activity">
    <reaction evidence="3">
        <text>L-aspartate + L-glutamine + ATP + H2O = L-asparagine + L-glutamate + AMP + diphosphate + H(+)</text>
        <dbReference type="Rhea" id="RHEA:12228"/>
        <dbReference type="ChEBI" id="CHEBI:15377"/>
        <dbReference type="ChEBI" id="CHEBI:15378"/>
        <dbReference type="ChEBI" id="CHEBI:29985"/>
        <dbReference type="ChEBI" id="CHEBI:29991"/>
        <dbReference type="ChEBI" id="CHEBI:30616"/>
        <dbReference type="ChEBI" id="CHEBI:33019"/>
        <dbReference type="ChEBI" id="CHEBI:58048"/>
        <dbReference type="ChEBI" id="CHEBI:58359"/>
        <dbReference type="ChEBI" id="CHEBI:456215"/>
        <dbReference type="EC" id="6.3.5.4"/>
    </reaction>
</comment>
<dbReference type="GO" id="GO:0006529">
    <property type="term" value="P:asparagine biosynthetic process"/>
    <property type="evidence" value="ECO:0007669"/>
    <property type="project" value="InterPro"/>
</dbReference>
<sequence length="585" mass="62839">MSAFAYMAFLAPQDMGRSGRLTAFIAALQGHPGMDVVHKSTALLVLAPPETPRVEVSADGGVIIGYVFDRATSSRAVTSHSDMLAPAAQFSRSYWGGYVALRSPHLTPEVFRDPSGAVPCYHVEIDGVHVVTSVPNLLFDFKLLEPEVDWSVMAQALVYHDIKPARTALQNIAEVLPGMSGKLHPTGFETACIWSPWQFIEPTAETITFAGAVRKVRRAVTDCGTAWSGCFERPLFEISGGLDSAIVAAVAAKAPGSAAITYGPVVGDPNEVPYAKAVADHFGLELAIIDARPDLVDLKRSSAAGLPRPYARSFSQAFDQAAQHRALAIGADAFFSGGGGDSVFCHLQSLSPIFDRMASEGFGLGVLASMNDVAWLGNTSTWDIARRVIRRRLKARKPPWRVDHRLLNQDAVKTLPFPRETPWARVPDTVPPGKAAHVYSVMMIQNFLEGFPQTKVAPIISPLLSQPVMEACLAVPTWLWCTGGVNRAVARSAFASSLPPSVLARRGKGAFDSFAAKLIVTNRPAIRDLLFGGLLSKQGLLDEPAIENALSDDGAPHRVRIAQLVDAEAWARSWNVTTASEGAAS</sequence>
<feature type="domain" description="Asparagine synthetase" evidence="4">
    <location>
        <begin position="238"/>
        <end position="571"/>
    </location>
</feature>
<evidence type="ECO:0000256" key="1">
    <source>
        <dbReference type="ARBA" id="ARBA00005187"/>
    </source>
</evidence>
<dbReference type="Pfam" id="PF00733">
    <property type="entry name" value="Asn_synthase"/>
    <property type="match status" value="1"/>
</dbReference>
<dbReference type="RefSeq" id="WP_140851305.1">
    <property type="nucleotide sequence ID" value="NZ_RCZC01000004.1"/>
</dbReference>
<dbReference type="Gene3D" id="3.40.50.620">
    <property type="entry name" value="HUPs"/>
    <property type="match status" value="1"/>
</dbReference>
<proteinExistence type="predicted"/>
<evidence type="ECO:0000313" key="6">
    <source>
        <dbReference type="Proteomes" id="UP000319931"/>
    </source>
</evidence>
<evidence type="ECO:0000256" key="2">
    <source>
        <dbReference type="ARBA" id="ARBA00012737"/>
    </source>
</evidence>
<reference evidence="5 6" key="1">
    <citation type="journal article" date="2019" name="Environ. Microbiol.">
        <title>Species interactions and distinct microbial communities in high Arctic permafrost affected cryosols are associated with the CH4 and CO2 gas fluxes.</title>
        <authorList>
            <person name="Altshuler I."/>
            <person name="Hamel J."/>
            <person name="Turney S."/>
            <person name="Magnuson E."/>
            <person name="Levesque R."/>
            <person name="Greer C."/>
            <person name="Whyte L.G."/>
        </authorList>
    </citation>
    <scope>NUCLEOTIDE SEQUENCE [LARGE SCALE GENOMIC DNA]</scope>
    <source>
        <strain evidence="5 6">E6.1</strain>
    </source>
</reference>
<dbReference type="OrthoDB" id="7053173at2"/>
<dbReference type="GO" id="GO:0004066">
    <property type="term" value="F:asparagine synthase (glutamine-hydrolyzing) activity"/>
    <property type="evidence" value="ECO:0007669"/>
    <property type="project" value="UniProtKB-EC"/>
</dbReference>
<protein>
    <recommendedName>
        <fullName evidence="2">asparagine synthase (glutamine-hydrolyzing)</fullName>
        <ecNumber evidence="2">6.3.5.4</ecNumber>
    </recommendedName>
</protein>
<keyword evidence="6" id="KW-1185">Reference proteome</keyword>
<dbReference type="PANTHER" id="PTHR43284:SF1">
    <property type="entry name" value="ASPARAGINE SYNTHETASE"/>
    <property type="match status" value="1"/>
</dbReference>
<dbReference type="InterPro" id="IPR001962">
    <property type="entry name" value="Asn_synthase"/>
</dbReference>
<dbReference type="InterPro" id="IPR051786">
    <property type="entry name" value="ASN_synthetase/amidase"/>
</dbReference>
<accession>A0A502FTC1</accession>
<dbReference type="EMBL" id="RCZC01000004">
    <property type="protein sequence ID" value="TPG52233.1"/>
    <property type="molecule type" value="Genomic_DNA"/>
</dbReference>